<dbReference type="PROSITE" id="PS51257">
    <property type="entry name" value="PROKAR_LIPOPROTEIN"/>
    <property type="match status" value="1"/>
</dbReference>
<keyword evidence="2" id="KW-0732">Signal</keyword>
<dbReference type="InterPro" id="IPR002048">
    <property type="entry name" value="EF_hand_dom"/>
</dbReference>
<evidence type="ECO:0000313" key="4">
    <source>
        <dbReference type="EMBL" id="RKP26655.1"/>
    </source>
</evidence>
<evidence type="ECO:0000313" key="5">
    <source>
        <dbReference type="Proteomes" id="UP000278143"/>
    </source>
</evidence>
<proteinExistence type="predicted"/>
<dbReference type="InterPro" id="IPR011992">
    <property type="entry name" value="EF-hand-dom_pair"/>
</dbReference>
<gene>
    <name evidence="4" type="ORF">SYNPS1DRAFT_21627</name>
</gene>
<organism evidence="4 5">
    <name type="scientific">Syncephalis pseudoplumigaleata</name>
    <dbReference type="NCBI Taxonomy" id="1712513"/>
    <lineage>
        <taxon>Eukaryota</taxon>
        <taxon>Fungi</taxon>
        <taxon>Fungi incertae sedis</taxon>
        <taxon>Zoopagomycota</taxon>
        <taxon>Zoopagomycotina</taxon>
        <taxon>Zoopagomycetes</taxon>
        <taxon>Zoopagales</taxon>
        <taxon>Piptocephalidaceae</taxon>
        <taxon>Syncephalis</taxon>
    </lineage>
</organism>
<sequence>MRISVELCFYVAVGLVALAGCGDANSAPDVYGDIHAANEKMGQELHLEDKFTQEEDAYYFFNLNDRNNDGWLDGHELRAAFAAEEPDAALSYVDDWVERTLKSEDKDGE</sequence>
<keyword evidence="1" id="KW-0106">Calcium</keyword>
<feature type="signal peptide" evidence="2">
    <location>
        <begin position="1"/>
        <end position="26"/>
    </location>
</feature>
<accession>A0A4P9Z2Q7</accession>
<protein>
    <recommendedName>
        <fullName evidence="3">EF-hand domain-containing protein</fullName>
    </recommendedName>
</protein>
<dbReference type="Proteomes" id="UP000278143">
    <property type="component" value="Unassembled WGS sequence"/>
</dbReference>
<evidence type="ECO:0000256" key="2">
    <source>
        <dbReference type="SAM" id="SignalP"/>
    </source>
</evidence>
<dbReference type="GO" id="GO:0005509">
    <property type="term" value="F:calcium ion binding"/>
    <property type="evidence" value="ECO:0007669"/>
    <property type="project" value="InterPro"/>
</dbReference>
<feature type="domain" description="EF-hand" evidence="3">
    <location>
        <begin position="52"/>
        <end position="87"/>
    </location>
</feature>
<reference evidence="5" key="1">
    <citation type="journal article" date="2018" name="Nat. Microbiol.">
        <title>Leveraging single-cell genomics to expand the fungal tree of life.</title>
        <authorList>
            <person name="Ahrendt S.R."/>
            <person name="Quandt C.A."/>
            <person name="Ciobanu D."/>
            <person name="Clum A."/>
            <person name="Salamov A."/>
            <person name="Andreopoulos B."/>
            <person name="Cheng J.F."/>
            <person name="Woyke T."/>
            <person name="Pelin A."/>
            <person name="Henrissat B."/>
            <person name="Reynolds N.K."/>
            <person name="Benny G.L."/>
            <person name="Smith M.E."/>
            <person name="James T.Y."/>
            <person name="Grigoriev I.V."/>
        </authorList>
    </citation>
    <scope>NUCLEOTIDE SEQUENCE [LARGE SCALE GENOMIC DNA]</scope>
    <source>
        <strain evidence="5">Benny S71-1</strain>
    </source>
</reference>
<dbReference type="OrthoDB" id="289247at2759"/>
<dbReference type="PROSITE" id="PS50222">
    <property type="entry name" value="EF_HAND_2"/>
    <property type="match status" value="1"/>
</dbReference>
<keyword evidence="5" id="KW-1185">Reference proteome</keyword>
<name>A0A4P9Z2Q7_9FUNG</name>
<dbReference type="InterPro" id="IPR018247">
    <property type="entry name" value="EF_Hand_1_Ca_BS"/>
</dbReference>
<evidence type="ECO:0000256" key="1">
    <source>
        <dbReference type="ARBA" id="ARBA00022837"/>
    </source>
</evidence>
<dbReference type="PROSITE" id="PS00018">
    <property type="entry name" value="EF_HAND_1"/>
    <property type="match status" value="1"/>
</dbReference>
<dbReference type="EMBL" id="KZ989366">
    <property type="protein sequence ID" value="RKP26655.1"/>
    <property type="molecule type" value="Genomic_DNA"/>
</dbReference>
<dbReference type="AlphaFoldDB" id="A0A4P9Z2Q7"/>
<dbReference type="SUPFAM" id="SSF47473">
    <property type="entry name" value="EF-hand"/>
    <property type="match status" value="1"/>
</dbReference>
<evidence type="ECO:0000259" key="3">
    <source>
        <dbReference type="PROSITE" id="PS50222"/>
    </source>
</evidence>
<feature type="chain" id="PRO_5020795748" description="EF-hand domain-containing protein" evidence="2">
    <location>
        <begin position="27"/>
        <end position="109"/>
    </location>
</feature>